<dbReference type="EMBL" id="CAJOBC010082885">
    <property type="protein sequence ID" value="CAF4293689.1"/>
    <property type="molecule type" value="Genomic_DNA"/>
</dbReference>
<dbReference type="Proteomes" id="UP000663829">
    <property type="component" value="Unassembled WGS sequence"/>
</dbReference>
<dbReference type="AlphaFoldDB" id="A0A815KXF8"/>
<organism evidence="2 4">
    <name type="scientific">Didymodactylos carnosus</name>
    <dbReference type="NCBI Taxonomy" id="1234261"/>
    <lineage>
        <taxon>Eukaryota</taxon>
        <taxon>Metazoa</taxon>
        <taxon>Spiralia</taxon>
        <taxon>Gnathifera</taxon>
        <taxon>Rotifera</taxon>
        <taxon>Eurotatoria</taxon>
        <taxon>Bdelloidea</taxon>
        <taxon>Philodinida</taxon>
        <taxon>Philodinidae</taxon>
        <taxon>Didymodactylos</taxon>
    </lineage>
</organism>
<proteinExistence type="predicted"/>
<dbReference type="EMBL" id="CAJNOQ010017464">
    <property type="protein sequence ID" value="CAF1399711.1"/>
    <property type="molecule type" value="Genomic_DNA"/>
</dbReference>
<dbReference type="InterPro" id="IPR002110">
    <property type="entry name" value="Ankyrin_rpt"/>
</dbReference>
<name>A0A815KXF8_9BILA</name>
<dbReference type="InterPro" id="IPR036770">
    <property type="entry name" value="Ankyrin_rpt-contain_sf"/>
</dbReference>
<reference evidence="2" key="1">
    <citation type="submission" date="2021-02" db="EMBL/GenBank/DDBJ databases">
        <authorList>
            <person name="Nowell W R."/>
        </authorList>
    </citation>
    <scope>NUCLEOTIDE SEQUENCE</scope>
</reference>
<feature type="non-terminal residue" evidence="2">
    <location>
        <position position="1033"/>
    </location>
</feature>
<feature type="region of interest" description="Disordered" evidence="1">
    <location>
        <begin position="372"/>
        <end position="395"/>
    </location>
</feature>
<evidence type="ECO:0000313" key="4">
    <source>
        <dbReference type="Proteomes" id="UP000663829"/>
    </source>
</evidence>
<evidence type="ECO:0000313" key="2">
    <source>
        <dbReference type="EMBL" id="CAF1399711.1"/>
    </source>
</evidence>
<dbReference type="Proteomes" id="UP000681722">
    <property type="component" value="Unassembled WGS sequence"/>
</dbReference>
<accession>A0A815KXF8</accession>
<protein>
    <submittedName>
        <fullName evidence="2">Uncharacterized protein</fullName>
    </submittedName>
</protein>
<keyword evidence="4" id="KW-1185">Reference proteome</keyword>
<dbReference type="SUPFAM" id="SSF48403">
    <property type="entry name" value="Ankyrin repeat"/>
    <property type="match status" value="1"/>
</dbReference>
<dbReference type="SMART" id="SM00248">
    <property type="entry name" value="ANK"/>
    <property type="match status" value="2"/>
</dbReference>
<gene>
    <name evidence="2" type="ORF">GPM918_LOCUS33203</name>
    <name evidence="3" type="ORF">SRO942_LOCUS33886</name>
</gene>
<evidence type="ECO:0000256" key="1">
    <source>
        <dbReference type="SAM" id="MobiDB-lite"/>
    </source>
</evidence>
<comment type="caution">
    <text evidence="2">The sequence shown here is derived from an EMBL/GenBank/DDBJ whole genome shotgun (WGS) entry which is preliminary data.</text>
</comment>
<sequence length="1033" mass="120160">HLMKVVVDSLLAVLDASTKFCYWLLGRNLSQKDQQLIIQLFTTKSQYDETYLVNVIKSLSIGKDLLLVCNDEHYNLIQWCVLHNYLQALELLLKYGCNPNRGSLLPSQTSTSKTVDLPLALACCFQRTDAARLLLSYGGNSKQSTTLSQYTLRRMAKVKKLHYLQILDLLHKQHRQQHSLTPLNIVFVFDDLEMFKIIFGKTQSASSSITSMSTELNHNSNNNFDEMLTSFQPTDEITKKVLAENVENENDVYSDTVTPQYDNYLDDDDSDEIQEKQETHEELLSDEKEFENKQPLVFSKYLQMNNRKLEKDILETLQFSTDSSINTYDAPRTWSLRIQNEQSLLQKSQQQQPSIEVPIGKSEKSIFTVKNGERTTTDGGYHTISPADGSVEDGGDCTNKTTTTPLETDTNHGSLTFHLFEDSRTISLCSTVGESNNQIFHRKTNKQLSRTKSQEIVTNVIVPTTGRLSLQDTLKSKPDSPIMSCSSSTSSLMSLSNPNRSPLFHRKTSTKMYRLIQKMIDSESEHILKYFLKQYEEELQNNQQQQFKTSFDLLANVKSERIYNVLTCYSFKTTNCDKNNNTLLHLLFKNKPNDFESKQMKIITERYLTSGLKEFLNRPNLSNEYIIQILLENEYFIDILFFSQTKKFEIESGHHHHHHSVNCTNNRHTNIHYYHYQQDGLCNHNSYDLDSIQEWRETYLTLIELLIDNGSRIDMPTGKYQNTIDCLLSAIINCIQQKHQHHTYSSNQFDIKYLKKLLTTLFHMNLTPTNHLKYTIERFLQLICHIHITNDELNDTFDIFYLLCQYEYQPLKLNMITIVHLLKSWLINPNFLCSNLTEKCLFIQQLLVTIIRFPTEEQITEDLFINSRKLSISTITEFRKNTLLFHILNLIPYAQTCVQIDFIYELILSLIYHGLDPNNFDERDDNGSNLPIVVLCLLKVNNKMLTKRLLPFIDLFFITLSSIAIDKAMVILRKKMTTVTIELYQYLEMLMVKPRTLKQMSIRCIYTKCKKPFLDSIQLLPLDETLKHRLIRL</sequence>
<evidence type="ECO:0000313" key="3">
    <source>
        <dbReference type="EMBL" id="CAF4293689.1"/>
    </source>
</evidence>
<dbReference type="Gene3D" id="1.25.40.20">
    <property type="entry name" value="Ankyrin repeat-containing domain"/>
    <property type="match status" value="1"/>
</dbReference>
<dbReference type="OrthoDB" id="3246549at2759"/>